<feature type="non-terminal residue" evidence="5">
    <location>
        <position position="155"/>
    </location>
</feature>
<evidence type="ECO:0000256" key="3">
    <source>
        <dbReference type="PROSITE-ProRule" id="PRU00169"/>
    </source>
</evidence>
<dbReference type="AlphaFoldDB" id="A0A413Q295"/>
<evidence type="ECO:0000256" key="2">
    <source>
        <dbReference type="ARBA" id="ARBA00024867"/>
    </source>
</evidence>
<protein>
    <recommendedName>
        <fullName evidence="1">Stage 0 sporulation protein A homolog</fullName>
    </recommendedName>
</protein>
<keyword evidence="3" id="KW-0597">Phosphoprotein</keyword>
<dbReference type="InterPro" id="IPR011006">
    <property type="entry name" value="CheY-like_superfamily"/>
</dbReference>
<dbReference type="Pfam" id="PF00072">
    <property type="entry name" value="Response_reg"/>
    <property type="match status" value="1"/>
</dbReference>
<dbReference type="Proteomes" id="UP000283721">
    <property type="component" value="Unassembled WGS sequence"/>
</dbReference>
<sequence length="155" mass="17972">MLEIVVCDDDIADLECAVTMLHKIFTSQKIAYHIEQFASANQMLENISNIDIGILDISMEELNGIKLGRKLKEKFPDVKLVYITSYEEYCMQVINEVHAFSFLCKPLEYDKLEMQMLELLDQLPDTGAEKDFYKVTDSNGKEYLSIKLKLRDILY</sequence>
<dbReference type="GO" id="GO:0000160">
    <property type="term" value="P:phosphorelay signal transduction system"/>
    <property type="evidence" value="ECO:0007669"/>
    <property type="project" value="InterPro"/>
</dbReference>
<gene>
    <name evidence="5" type="ORF">DW967_17670</name>
</gene>
<comment type="function">
    <text evidence="2">May play the central regulatory role in sporulation. It may be an element of the effector pathway responsible for the activation of sporulation genes in response to nutritional stress. Spo0A may act in concert with spo0H (a sigma factor) to control the expression of some genes that are critical to the sporulation process.</text>
</comment>
<feature type="domain" description="Response regulatory" evidence="4">
    <location>
        <begin position="3"/>
        <end position="120"/>
    </location>
</feature>
<evidence type="ECO:0000313" key="5">
    <source>
        <dbReference type="EMBL" id="RGZ87188.1"/>
    </source>
</evidence>
<proteinExistence type="predicted"/>
<dbReference type="EMBL" id="QSES01000073">
    <property type="protein sequence ID" value="RGZ87188.1"/>
    <property type="molecule type" value="Genomic_DNA"/>
</dbReference>
<organism evidence="5 6">
    <name type="scientific">Agathobacter rectalis</name>
    <dbReference type="NCBI Taxonomy" id="39491"/>
    <lineage>
        <taxon>Bacteria</taxon>
        <taxon>Bacillati</taxon>
        <taxon>Bacillota</taxon>
        <taxon>Clostridia</taxon>
        <taxon>Lachnospirales</taxon>
        <taxon>Lachnospiraceae</taxon>
        <taxon>Agathobacter</taxon>
    </lineage>
</organism>
<dbReference type="SUPFAM" id="SSF52172">
    <property type="entry name" value="CheY-like"/>
    <property type="match status" value="1"/>
</dbReference>
<feature type="modified residue" description="4-aspartylphosphate" evidence="3">
    <location>
        <position position="56"/>
    </location>
</feature>
<evidence type="ECO:0000256" key="1">
    <source>
        <dbReference type="ARBA" id="ARBA00018672"/>
    </source>
</evidence>
<reference evidence="5 6" key="1">
    <citation type="submission" date="2018-08" db="EMBL/GenBank/DDBJ databases">
        <title>A genome reference for cultivated species of the human gut microbiota.</title>
        <authorList>
            <person name="Zou Y."/>
            <person name="Xue W."/>
            <person name="Luo G."/>
        </authorList>
    </citation>
    <scope>NUCLEOTIDE SEQUENCE [LARGE SCALE GENOMIC DNA]</scope>
    <source>
        <strain evidence="5 6">AM47-6BH</strain>
    </source>
</reference>
<evidence type="ECO:0000259" key="4">
    <source>
        <dbReference type="PROSITE" id="PS50110"/>
    </source>
</evidence>
<dbReference type="PROSITE" id="PS50110">
    <property type="entry name" value="RESPONSE_REGULATORY"/>
    <property type="match status" value="1"/>
</dbReference>
<name>A0A413Q295_9FIRM</name>
<accession>A0A413Q295</accession>
<evidence type="ECO:0000313" key="6">
    <source>
        <dbReference type="Proteomes" id="UP000283721"/>
    </source>
</evidence>
<comment type="caution">
    <text evidence="5">The sequence shown here is derived from an EMBL/GenBank/DDBJ whole genome shotgun (WGS) entry which is preliminary data.</text>
</comment>
<dbReference type="Gene3D" id="3.40.50.2300">
    <property type="match status" value="1"/>
</dbReference>
<dbReference type="SMART" id="SM00448">
    <property type="entry name" value="REC"/>
    <property type="match status" value="1"/>
</dbReference>
<dbReference type="InterPro" id="IPR001789">
    <property type="entry name" value="Sig_transdc_resp-reg_receiver"/>
</dbReference>